<dbReference type="GO" id="GO:0006741">
    <property type="term" value="P:NADP+ biosynthetic process"/>
    <property type="evidence" value="ECO:0007669"/>
    <property type="project" value="UniProtKB-UniRule"/>
</dbReference>
<evidence type="ECO:0000256" key="2">
    <source>
        <dbReference type="ARBA" id="ARBA00022777"/>
    </source>
</evidence>
<evidence type="ECO:0000256" key="4">
    <source>
        <dbReference type="ARBA" id="ARBA00023027"/>
    </source>
</evidence>
<keyword evidence="8" id="KW-1185">Reference proteome</keyword>
<keyword evidence="3 6" id="KW-0521">NADP</keyword>
<dbReference type="AlphaFoldDB" id="A0A4U5TNF2"/>
<sequence length="293" mass="32884">MKVAIFGQAFYPDSAKYLNQIINVFQKKKINFLFEKEYLDLILKNHFLDDPNGFETFETIDSTFDLFFSLGGDGTILSSVKFVKTVDIPIVGINTGRLGFLATIHKDEVSSSINDILNGDYSISERSLLEVKSTDQKFNAQKFNYALNEVTISRKDTTSMISIDTWIDDEHIGAYWSDGLIIATPTGSTGYSLSCGGPIITPQTKSFVLSPIAPHNLSARPLVVPDKTEVKLKISGRENIFLISMDSRINTLSQDHDILIKKADFNIKLVSHKDNSFLKTLRSKLLWGKDQRN</sequence>
<comment type="caution">
    <text evidence="7">The sequence shown here is derived from an EMBL/GenBank/DDBJ whole genome shotgun (WGS) entry which is preliminary data.</text>
</comment>
<keyword evidence="6" id="KW-0963">Cytoplasm</keyword>
<feature type="binding site" evidence="6">
    <location>
        <position position="178"/>
    </location>
    <ligand>
        <name>NAD(+)</name>
        <dbReference type="ChEBI" id="CHEBI:57540"/>
    </ligand>
</feature>
<dbReference type="GO" id="GO:0005524">
    <property type="term" value="F:ATP binding"/>
    <property type="evidence" value="ECO:0007669"/>
    <property type="project" value="UniProtKB-KW"/>
</dbReference>
<evidence type="ECO:0000256" key="1">
    <source>
        <dbReference type="ARBA" id="ARBA00022679"/>
    </source>
</evidence>
<dbReference type="OrthoDB" id="9774737at2"/>
<feature type="binding site" evidence="6">
    <location>
        <begin position="148"/>
        <end position="149"/>
    </location>
    <ligand>
        <name>NAD(+)</name>
        <dbReference type="ChEBI" id="CHEBI:57540"/>
    </ligand>
</feature>
<dbReference type="SUPFAM" id="SSF111331">
    <property type="entry name" value="NAD kinase/diacylglycerol kinase-like"/>
    <property type="match status" value="1"/>
</dbReference>
<gene>
    <name evidence="6" type="primary">nadK</name>
    <name evidence="7" type="ORF">FCN74_11900</name>
</gene>
<dbReference type="GO" id="GO:0046872">
    <property type="term" value="F:metal ion binding"/>
    <property type="evidence" value="ECO:0007669"/>
    <property type="project" value="UniProtKB-UniRule"/>
</dbReference>
<evidence type="ECO:0000256" key="3">
    <source>
        <dbReference type="ARBA" id="ARBA00022857"/>
    </source>
</evidence>
<keyword evidence="2 6" id="KW-0418">Kinase</keyword>
<dbReference type="EC" id="2.7.1.23" evidence="6"/>
<dbReference type="GO" id="GO:0051287">
    <property type="term" value="F:NAD binding"/>
    <property type="evidence" value="ECO:0007669"/>
    <property type="project" value="UniProtKB-ARBA"/>
</dbReference>
<comment type="catalytic activity">
    <reaction evidence="5 6">
        <text>NAD(+) + ATP = ADP + NADP(+) + H(+)</text>
        <dbReference type="Rhea" id="RHEA:18629"/>
        <dbReference type="ChEBI" id="CHEBI:15378"/>
        <dbReference type="ChEBI" id="CHEBI:30616"/>
        <dbReference type="ChEBI" id="CHEBI:57540"/>
        <dbReference type="ChEBI" id="CHEBI:58349"/>
        <dbReference type="ChEBI" id="CHEBI:456216"/>
        <dbReference type="EC" id="2.7.1.23"/>
    </reaction>
</comment>
<comment type="function">
    <text evidence="6">Involved in the regulation of the intracellular balance of NAD and NADP, and is a key enzyme in the biosynthesis of NADP. Catalyzes specifically the phosphorylation on 2'-hydroxyl of the adenosine moiety of NAD to yield NADP.</text>
</comment>
<dbReference type="NCBIfam" id="NF002521">
    <property type="entry name" value="PRK01911.1"/>
    <property type="match status" value="1"/>
</dbReference>
<dbReference type="InterPro" id="IPR016064">
    <property type="entry name" value="NAD/diacylglycerol_kinase_sf"/>
</dbReference>
<dbReference type="PANTHER" id="PTHR20275">
    <property type="entry name" value="NAD KINASE"/>
    <property type="match status" value="1"/>
</dbReference>
<dbReference type="Pfam" id="PF01513">
    <property type="entry name" value="NAD_kinase"/>
    <property type="match status" value="1"/>
</dbReference>
<comment type="cofactor">
    <cofactor evidence="6">
        <name>a divalent metal cation</name>
        <dbReference type="ChEBI" id="CHEBI:60240"/>
    </cofactor>
</comment>
<dbReference type="RefSeq" id="WP_138932831.1">
    <property type="nucleotide sequence ID" value="NZ_SWMU01000006.1"/>
</dbReference>
<comment type="similarity">
    <text evidence="6">Belongs to the NAD kinase family.</text>
</comment>
<comment type="subcellular location">
    <subcellularLocation>
        <location evidence="6">Cytoplasm</location>
    </subcellularLocation>
</comment>
<comment type="caution">
    <text evidence="6">Lacks conserved residue(s) required for the propagation of feature annotation.</text>
</comment>
<feature type="active site" description="Proton acceptor" evidence="6">
    <location>
        <position position="73"/>
    </location>
</feature>
<feature type="binding site" evidence="6">
    <location>
        <begin position="189"/>
        <end position="194"/>
    </location>
    <ligand>
        <name>NAD(+)</name>
        <dbReference type="ChEBI" id="CHEBI:57540"/>
    </ligand>
</feature>
<accession>A0A4U5TNF2</accession>
<dbReference type="Gene3D" id="3.40.50.10330">
    <property type="entry name" value="Probable inorganic polyphosphate/atp-NAD kinase, domain 1"/>
    <property type="match status" value="1"/>
</dbReference>
<feature type="binding site" evidence="6">
    <location>
        <position position="213"/>
    </location>
    <ligand>
        <name>NAD(+)</name>
        <dbReference type="ChEBI" id="CHEBI:57540"/>
    </ligand>
</feature>
<keyword evidence="1 6" id="KW-0808">Transferase</keyword>
<keyword evidence="4 6" id="KW-0520">NAD</keyword>
<dbReference type="InterPro" id="IPR017438">
    <property type="entry name" value="ATP-NAD_kinase_N"/>
</dbReference>
<dbReference type="Proteomes" id="UP000306552">
    <property type="component" value="Unassembled WGS sequence"/>
</dbReference>
<evidence type="ECO:0000313" key="8">
    <source>
        <dbReference type="Proteomes" id="UP000306552"/>
    </source>
</evidence>
<dbReference type="InterPro" id="IPR017437">
    <property type="entry name" value="ATP-NAD_kinase_PpnK-typ_C"/>
</dbReference>
<keyword evidence="6" id="KW-0547">Nucleotide-binding</keyword>
<evidence type="ECO:0000256" key="5">
    <source>
        <dbReference type="ARBA" id="ARBA00047925"/>
    </source>
</evidence>
<dbReference type="Gene3D" id="2.60.200.30">
    <property type="entry name" value="Probable inorganic polyphosphate/atp-NAD kinase, domain 2"/>
    <property type="match status" value="1"/>
</dbReference>
<dbReference type="HAMAP" id="MF_00361">
    <property type="entry name" value="NAD_kinase"/>
    <property type="match status" value="1"/>
</dbReference>
<protein>
    <recommendedName>
        <fullName evidence="6">NAD kinase</fullName>
        <ecNumber evidence="6">2.7.1.23</ecNumber>
    </recommendedName>
    <alternativeName>
        <fullName evidence="6">ATP-dependent NAD kinase</fullName>
    </alternativeName>
</protein>
<dbReference type="GO" id="GO:0005737">
    <property type="term" value="C:cytoplasm"/>
    <property type="evidence" value="ECO:0007669"/>
    <property type="project" value="UniProtKB-SubCell"/>
</dbReference>
<dbReference type="PANTHER" id="PTHR20275:SF6">
    <property type="entry name" value="NAD KINASE 2, CHLOROPLASTIC"/>
    <property type="match status" value="1"/>
</dbReference>
<keyword evidence="6" id="KW-0067">ATP-binding</keyword>
<dbReference type="Pfam" id="PF20143">
    <property type="entry name" value="NAD_kinase_C"/>
    <property type="match status" value="1"/>
</dbReference>
<feature type="binding site" evidence="6">
    <location>
        <begin position="73"/>
        <end position="74"/>
    </location>
    <ligand>
        <name>NAD(+)</name>
        <dbReference type="ChEBI" id="CHEBI:57540"/>
    </ligand>
</feature>
<evidence type="ECO:0000256" key="6">
    <source>
        <dbReference type="HAMAP-Rule" id="MF_00361"/>
    </source>
</evidence>
<organism evidence="7 8">
    <name type="scientific">Mesohalobacter halotolerans</name>
    <dbReference type="NCBI Taxonomy" id="1883405"/>
    <lineage>
        <taxon>Bacteria</taxon>
        <taxon>Pseudomonadati</taxon>
        <taxon>Bacteroidota</taxon>
        <taxon>Flavobacteriia</taxon>
        <taxon>Flavobacteriales</taxon>
        <taxon>Flavobacteriaceae</taxon>
        <taxon>Mesohalobacter</taxon>
    </lineage>
</organism>
<dbReference type="GO" id="GO:0003951">
    <property type="term" value="F:NAD+ kinase activity"/>
    <property type="evidence" value="ECO:0007669"/>
    <property type="project" value="UniProtKB-UniRule"/>
</dbReference>
<reference evidence="7 8" key="1">
    <citation type="submission" date="2019-04" db="EMBL/GenBank/DDBJ databases">
        <title>Psychroflexus halotolerans sp. nov., isolated from a marine solar saltern.</title>
        <authorList>
            <person name="Feng X."/>
        </authorList>
    </citation>
    <scope>NUCLEOTIDE SEQUENCE [LARGE SCALE GENOMIC DNA]</scope>
    <source>
        <strain evidence="7 8">WDS2C27</strain>
    </source>
</reference>
<dbReference type="InterPro" id="IPR002504">
    <property type="entry name" value="NADK"/>
</dbReference>
<proteinExistence type="inferred from homology"/>
<evidence type="ECO:0000313" key="7">
    <source>
        <dbReference type="EMBL" id="TKS55460.1"/>
    </source>
</evidence>
<dbReference type="GO" id="GO:0019674">
    <property type="term" value="P:NAD+ metabolic process"/>
    <property type="evidence" value="ECO:0007669"/>
    <property type="project" value="InterPro"/>
</dbReference>
<name>A0A4U5TNF2_9FLAO</name>
<dbReference type="EMBL" id="SWMU01000006">
    <property type="protein sequence ID" value="TKS55460.1"/>
    <property type="molecule type" value="Genomic_DNA"/>
</dbReference>